<protein>
    <submittedName>
        <fullName evidence="3">Uncharacterized protein</fullName>
    </submittedName>
</protein>
<evidence type="ECO:0000313" key="3">
    <source>
        <dbReference type="EMBL" id="PIL23296.1"/>
    </source>
</evidence>
<sequence>MPDTATTNATCSTEYDWMTNSLGQSPCVVTSHLFASCGDGCAVSIDNCTIPAALSPGANYTNPDNTGFGFDLEYGVCTCTTVWYSTLSACAACQGRGLAIDPWIVYSAQCDPLYIQKFPNPIPNGTAVPGWAFLPISNDMFDLKSAQALALIHPAENQAPTIIPGQLSSTTLPTSALPTSTTSGTSTSTATSSSNPGVSKKNLAGIIAGSVVGGGVFFLALAAFMFCYRRRRRTVFYTDKLDQGHDLPPAPDPYLTSPTSTAPSRPPKSTTTLITSGTHTGSSNHTVLADVAGFPSPRSPPTSKPASSPTVTTTASSQSLLGRVRSGPVAGPSQVPEQELDSGWREGRPGTLPPPYTAD</sequence>
<name>A0A2G8RP65_9APHY</name>
<dbReference type="AlphaFoldDB" id="A0A2G8RP65"/>
<feature type="transmembrane region" description="Helical" evidence="2">
    <location>
        <begin position="203"/>
        <end position="228"/>
    </location>
</feature>
<keyword evidence="2" id="KW-1133">Transmembrane helix</keyword>
<evidence type="ECO:0000256" key="1">
    <source>
        <dbReference type="SAM" id="MobiDB-lite"/>
    </source>
</evidence>
<feature type="compositionally biased region" description="Low complexity" evidence="1">
    <location>
        <begin position="304"/>
        <end position="319"/>
    </location>
</feature>
<proteinExistence type="predicted"/>
<gene>
    <name evidence="3" type="ORF">GSI_14606</name>
</gene>
<dbReference type="OrthoDB" id="2758307at2759"/>
<dbReference type="CDD" id="cd12087">
    <property type="entry name" value="TM_EGFR-like"/>
    <property type="match status" value="1"/>
</dbReference>
<dbReference type="STRING" id="1077348.A0A2G8RP65"/>
<accession>A0A2G8RP65</accession>
<feature type="region of interest" description="Disordered" evidence="1">
    <location>
        <begin position="241"/>
        <end position="359"/>
    </location>
</feature>
<dbReference type="EMBL" id="AYKW01000068">
    <property type="protein sequence ID" value="PIL23296.1"/>
    <property type="molecule type" value="Genomic_DNA"/>
</dbReference>
<feature type="compositionally biased region" description="Low complexity" evidence="1">
    <location>
        <begin position="256"/>
        <end position="286"/>
    </location>
</feature>
<feature type="region of interest" description="Disordered" evidence="1">
    <location>
        <begin position="173"/>
        <end position="197"/>
    </location>
</feature>
<keyword evidence="2" id="KW-0472">Membrane</keyword>
<organism evidence="3 4">
    <name type="scientific">Ganoderma sinense ZZ0214-1</name>
    <dbReference type="NCBI Taxonomy" id="1077348"/>
    <lineage>
        <taxon>Eukaryota</taxon>
        <taxon>Fungi</taxon>
        <taxon>Dikarya</taxon>
        <taxon>Basidiomycota</taxon>
        <taxon>Agaricomycotina</taxon>
        <taxon>Agaricomycetes</taxon>
        <taxon>Polyporales</taxon>
        <taxon>Polyporaceae</taxon>
        <taxon>Ganoderma</taxon>
    </lineage>
</organism>
<evidence type="ECO:0000256" key="2">
    <source>
        <dbReference type="SAM" id="Phobius"/>
    </source>
</evidence>
<dbReference type="Proteomes" id="UP000230002">
    <property type="component" value="Unassembled WGS sequence"/>
</dbReference>
<evidence type="ECO:0000313" key="4">
    <source>
        <dbReference type="Proteomes" id="UP000230002"/>
    </source>
</evidence>
<comment type="caution">
    <text evidence="3">The sequence shown here is derived from an EMBL/GenBank/DDBJ whole genome shotgun (WGS) entry which is preliminary data.</text>
</comment>
<keyword evidence="4" id="KW-1185">Reference proteome</keyword>
<feature type="compositionally biased region" description="Low complexity" evidence="1">
    <location>
        <begin position="173"/>
        <end position="194"/>
    </location>
</feature>
<reference evidence="3 4" key="1">
    <citation type="journal article" date="2015" name="Sci. Rep.">
        <title>Chromosome-level genome map provides insights into diverse defense mechanisms in the medicinal fungus Ganoderma sinense.</title>
        <authorList>
            <person name="Zhu Y."/>
            <person name="Xu J."/>
            <person name="Sun C."/>
            <person name="Zhou S."/>
            <person name="Xu H."/>
            <person name="Nelson D.R."/>
            <person name="Qian J."/>
            <person name="Song J."/>
            <person name="Luo H."/>
            <person name="Xiang L."/>
            <person name="Li Y."/>
            <person name="Xu Z."/>
            <person name="Ji A."/>
            <person name="Wang L."/>
            <person name="Lu S."/>
            <person name="Hayward A."/>
            <person name="Sun W."/>
            <person name="Li X."/>
            <person name="Schwartz D.C."/>
            <person name="Wang Y."/>
            <person name="Chen S."/>
        </authorList>
    </citation>
    <scope>NUCLEOTIDE SEQUENCE [LARGE SCALE GENOMIC DNA]</scope>
    <source>
        <strain evidence="3 4">ZZ0214-1</strain>
    </source>
</reference>
<keyword evidence="2" id="KW-0812">Transmembrane</keyword>